<dbReference type="Pfam" id="PF13847">
    <property type="entry name" value="Methyltransf_31"/>
    <property type="match status" value="1"/>
</dbReference>
<dbReference type="Gene3D" id="3.40.50.150">
    <property type="entry name" value="Vaccinia Virus protein VP39"/>
    <property type="match status" value="1"/>
</dbReference>
<dbReference type="Proteomes" id="UP000224634">
    <property type="component" value="Unassembled WGS sequence"/>
</dbReference>
<dbReference type="GO" id="GO:0005739">
    <property type="term" value="C:mitochondrion"/>
    <property type="evidence" value="ECO:0007669"/>
    <property type="project" value="TreeGrafter"/>
</dbReference>
<dbReference type="SUPFAM" id="SSF53335">
    <property type="entry name" value="S-adenosyl-L-methionine-dependent methyltransferases"/>
    <property type="match status" value="1"/>
</dbReference>
<evidence type="ECO:0000313" key="3">
    <source>
        <dbReference type="Proteomes" id="UP000224634"/>
    </source>
</evidence>
<dbReference type="GO" id="GO:0008168">
    <property type="term" value="F:methyltransferase activity"/>
    <property type="evidence" value="ECO:0007669"/>
    <property type="project" value="InterPro"/>
</dbReference>
<dbReference type="InterPro" id="IPR029063">
    <property type="entry name" value="SAM-dependent_MTases_sf"/>
</dbReference>
<dbReference type="GO" id="GO:0032259">
    <property type="term" value="P:methylation"/>
    <property type="evidence" value="ECO:0007669"/>
    <property type="project" value="InterPro"/>
</dbReference>
<evidence type="ECO:0000313" key="2">
    <source>
        <dbReference type="EMBL" id="PGH10771.1"/>
    </source>
</evidence>
<dbReference type="STRING" id="1447883.A0A2B7XPP7"/>
<sequence length="400" mass="44000">MPRLSASLLRSAYRKHPLLPLLLRECRDLPSARNELRWLREHALSLVEKDRHSPGNCVKGWRTQLRSIVRERARGKPLQYILGDQPFGDLEILCRQGVLIPRLPETESYTIRTAQLILSHFAKSPPSHTTSPDASRRSIRILDLCSGTGCIPLLLHTLLAPSLEDITIIGIDISPRALALARQNLEHNIAKGHLSARAKQDVQFLQADILGYQHETAQNINSIIESTASSTSTIPSIDAILKILSNPTSNDAGLMFDIVVSNPPYISPVEYRNGTTRRSVRLYEPKLALVPPPMQNKLHKNDASGTIDSSQVQADVFYPQILSISARVGAQLTVMECGDVSQARRVAQIAKSGADGHSKDAIVEIWKCDGSEDYGFTMMGPADAEDDGARAVAISRGTMK</sequence>
<dbReference type="InterPro" id="IPR050320">
    <property type="entry name" value="N5-glutamine_MTase"/>
</dbReference>
<comment type="caution">
    <text evidence="2">The sequence shown here is derived from an EMBL/GenBank/DDBJ whole genome shotgun (WGS) entry which is preliminary data.</text>
</comment>
<dbReference type="GO" id="GO:0003676">
    <property type="term" value="F:nucleic acid binding"/>
    <property type="evidence" value="ECO:0007669"/>
    <property type="project" value="InterPro"/>
</dbReference>
<protein>
    <recommendedName>
        <fullName evidence="1">Methyltransferase domain-containing protein</fullName>
    </recommendedName>
</protein>
<dbReference type="PROSITE" id="PS00092">
    <property type="entry name" value="N6_MTASE"/>
    <property type="match status" value="1"/>
</dbReference>
<dbReference type="EMBL" id="PDNA01000142">
    <property type="protein sequence ID" value="PGH10771.1"/>
    <property type="molecule type" value="Genomic_DNA"/>
</dbReference>
<keyword evidence="3" id="KW-1185">Reference proteome</keyword>
<reference evidence="2 3" key="1">
    <citation type="submission" date="2017-10" db="EMBL/GenBank/DDBJ databases">
        <title>Comparative genomics in systemic dimorphic fungi from Ajellomycetaceae.</title>
        <authorList>
            <person name="Munoz J.F."/>
            <person name="Mcewen J.G."/>
            <person name="Clay O.K."/>
            <person name="Cuomo C.A."/>
        </authorList>
    </citation>
    <scope>NUCLEOTIDE SEQUENCE [LARGE SCALE GENOMIC DNA]</scope>
    <source>
        <strain evidence="2 3">UAMH7299</strain>
    </source>
</reference>
<name>A0A2B7XPP7_POLH7</name>
<gene>
    <name evidence="2" type="ORF">AJ80_07421</name>
</gene>
<evidence type="ECO:0000259" key="1">
    <source>
        <dbReference type="Pfam" id="PF13847"/>
    </source>
</evidence>
<dbReference type="PANTHER" id="PTHR18895:SF74">
    <property type="entry name" value="MTRF1L RELEASE FACTOR GLUTAMINE METHYLTRANSFERASE"/>
    <property type="match status" value="1"/>
</dbReference>
<accession>A0A2B7XPP7</accession>
<proteinExistence type="predicted"/>
<dbReference type="Gene3D" id="1.10.8.10">
    <property type="entry name" value="DNA helicase RuvA subunit, C-terminal domain"/>
    <property type="match status" value="1"/>
</dbReference>
<organism evidence="2 3">
    <name type="scientific">Polytolypa hystricis (strain UAMH7299)</name>
    <dbReference type="NCBI Taxonomy" id="1447883"/>
    <lineage>
        <taxon>Eukaryota</taxon>
        <taxon>Fungi</taxon>
        <taxon>Dikarya</taxon>
        <taxon>Ascomycota</taxon>
        <taxon>Pezizomycotina</taxon>
        <taxon>Eurotiomycetes</taxon>
        <taxon>Eurotiomycetidae</taxon>
        <taxon>Onygenales</taxon>
        <taxon>Onygenales incertae sedis</taxon>
        <taxon>Polytolypa</taxon>
    </lineage>
</organism>
<dbReference type="InterPro" id="IPR002052">
    <property type="entry name" value="DNA_methylase_N6_adenine_CS"/>
</dbReference>
<dbReference type="PANTHER" id="PTHR18895">
    <property type="entry name" value="HEMK METHYLTRANSFERASE"/>
    <property type="match status" value="1"/>
</dbReference>
<dbReference type="OrthoDB" id="269872at2759"/>
<dbReference type="CDD" id="cd02440">
    <property type="entry name" value="AdoMet_MTases"/>
    <property type="match status" value="1"/>
</dbReference>
<dbReference type="AlphaFoldDB" id="A0A2B7XPP7"/>
<dbReference type="InterPro" id="IPR025714">
    <property type="entry name" value="Methyltranfer_dom"/>
</dbReference>
<feature type="domain" description="Methyltransferase" evidence="1">
    <location>
        <begin position="138"/>
        <end position="246"/>
    </location>
</feature>